<evidence type="ECO:0000256" key="1">
    <source>
        <dbReference type="PROSITE-ProRule" id="PRU00235"/>
    </source>
</evidence>
<dbReference type="PROSITE" id="PS50012">
    <property type="entry name" value="RCC1_3"/>
    <property type="match status" value="2"/>
</dbReference>
<dbReference type="PRINTS" id="PR00633">
    <property type="entry name" value="RCCNDNSATION"/>
</dbReference>
<dbReference type="PANTHER" id="PTHR46849">
    <property type="entry name" value="RCC1 DOMAIN-CONTAINING PROTEIN 1"/>
    <property type="match status" value="1"/>
</dbReference>
<dbReference type="EMBL" id="CAKXAJ010026402">
    <property type="protein sequence ID" value="CAH2267808.1"/>
    <property type="molecule type" value="Genomic_DNA"/>
</dbReference>
<dbReference type="Pfam" id="PF00415">
    <property type="entry name" value="RCC1"/>
    <property type="match status" value="2"/>
</dbReference>
<reference evidence="2" key="1">
    <citation type="submission" date="2022-03" db="EMBL/GenBank/DDBJ databases">
        <authorList>
            <person name="Lindestad O."/>
        </authorList>
    </citation>
    <scope>NUCLEOTIDE SEQUENCE</scope>
</reference>
<dbReference type="Proteomes" id="UP000838756">
    <property type="component" value="Unassembled WGS sequence"/>
</dbReference>
<organism evidence="2 3">
    <name type="scientific">Pararge aegeria aegeria</name>
    <dbReference type="NCBI Taxonomy" id="348720"/>
    <lineage>
        <taxon>Eukaryota</taxon>
        <taxon>Metazoa</taxon>
        <taxon>Ecdysozoa</taxon>
        <taxon>Arthropoda</taxon>
        <taxon>Hexapoda</taxon>
        <taxon>Insecta</taxon>
        <taxon>Pterygota</taxon>
        <taxon>Neoptera</taxon>
        <taxon>Endopterygota</taxon>
        <taxon>Lepidoptera</taxon>
        <taxon>Glossata</taxon>
        <taxon>Ditrysia</taxon>
        <taxon>Papilionoidea</taxon>
        <taxon>Nymphalidae</taxon>
        <taxon>Satyrinae</taxon>
        <taxon>Satyrini</taxon>
        <taxon>Parargina</taxon>
        <taxon>Pararge</taxon>
    </lineage>
</organism>
<dbReference type="InterPro" id="IPR009091">
    <property type="entry name" value="RCC1/BLIP-II"/>
</dbReference>
<comment type="caution">
    <text evidence="2">The sequence shown here is derived from an EMBL/GenBank/DDBJ whole genome shotgun (WGS) entry which is preliminary data.</text>
</comment>
<dbReference type="AlphaFoldDB" id="A0A8S4SGM9"/>
<name>A0A8S4SGM9_9NEOP</name>
<evidence type="ECO:0000313" key="3">
    <source>
        <dbReference type="Proteomes" id="UP000838756"/>
    </source>
</evidence>
<proteinExistence type="predicted"/>
<dbReference type="InterPro" id="IPR052830">
    <property type="entry name" value="RCC1_domain-containing"/>
</dbReference>
<gene>
    <name evidence="2" type="primary">jg5745</name>
    <name evidence="2" type="ORF">PAEG_LOCUS26291</name>
</gene>
<dbReference type="InterPro" id="IPR000408">
    <property type="entry name" value="Reg_chr_condens"/>
</dbReference>
<dbReference type="Gene3D" id="2.130.10.30">
    <property type="entry name" value="Regulator of chromosome condensation 1/beta-lactamase-inhibitor protein II"/>
    <property type="match status" value="1"/>
</dbReference>
<dbReference type="SUPFAM" id="SSF50985">
    <property type="entry name" value="RCC1/BLIP-II"/>
    <property type="match status" value="1"/>
</dbReference>
<dbReference type="PANTHER" id="PTHR46849:SF1">
    <property type="entry name" value="RCC1 DOMAIN-CONTAINING PROTEIN 1"/>
    <property type="match status" value="1"/>
</dbReference>
<feature type="repeat" description="RCC1" evidence="1">
    <location>
        <begin position="247"/>
        <end position="311"/>
    </location>
</feature>
<evidence type="ECO:0000313" key="2">
    <source>
        <dbReference type="EMBL" id="CAH2267808.1"/>
    </source>
</evidence>
<protein>
    <submittedName>
        <fullName evidence="2">Jg5745 protein</fullName>
    </submittedName>
</protein>
<feature type="repeat" description="RCC1" evidence="1">
    <location>
        <begin position="195"/>
        <end position="246"/>
    </location>
</feature>
<accession>A0A8S4SGM9</accession>
<sequence>MYYVTGTNLYGQWFRTSNNKSLFEGFQQLEKENETKFDLIRAKLVISCWSYNIFTMDNDFFLIGAWKGADNQIVKVPDQCRTSIQSNLLIAGNDFMLILAEKVTRSLWFYDFKSEQFKRVSITEQPILENEVKKMRTSDEIIKVVATNNVYIYLTSEGNVYTGSLPNYLDTRHCFGKVCDVECGYEHYILLTDEGRVYTWGNGRRLQLGHGDLINLEVPTEVEALAGIKITKIKAGGWHSLALSEFGDLYVWGWNDTGQLGMNKNGQDNVETKKSHATPTLVDLFDENGEVNLLIKDIACGTRHSAILLEDDTVWTTGWNKYGQLGLPLKQYEKLDCFTKSFYCPNISGITCGPWNTIVEVHS</sequence>
<keyword evidence="3" id="KW-1185">Reference proteome</keyword>
<dbReference type="OrthoDB" id="5370059at2759"/>